<evidence type="ECO:0000256" key="2">
    <source>
        <dbReference type="ARBA" id="ARBA00004922"/>
    </source>
</evidence>
<name>A0AAE0SK07_9BIVA</name>
<dbReference type="InterPro" id="IPR055270">
    <property type="entry name" value="Glyco_tran_10_C"/>
</dbReference>
<dbReference type="GO" id="GO:0000139">
    <property type="term" value="C:Golgi membrane"/>
    <property type="evidence" value="ECO:0007669"/>
    <property type="project" value="UniProtKB-SubCell"/>
</dbReference>
<dbReference type="PANTHER" id="PTHR48438:SF1">
    <property type="entry name" value="ALPHA-(1,3)-FUCOSYLTRANSFERASE C-RELATED"/>
    <property type="match status" value="1"/>
</dbReference>
<evidence type="ECO:0000256" key="11">
    <source>
        <dbReference type="ARBA" id="ARBA00023180"/>
    </source>
</evidence>
<keyword evidence="9 12" id="KW-0333">Golgi apparatus</keyword>
<dbReference type="AlphaFoldDB" id="A0AAE0SK07"/>
<evidence type="ECO:0000256" key="8">
    <source>
        <dbReference type="ARBA" id="ARBA00022989"/>
    </source>
</evidence>
<evidence type="ECO:0000256" key="12">
    <source>
        <dbReference type="RuleBase" id="RU003832"/>
    </source>
</evidence>
<evidence type="ECO:0000256" key="9">
    <source>
        <dbReference type="ARBA" id="ARBA00023034"/>
    </source>
</evidence>
<reference evidence="14" key="2">
    <citation type="journal article" date="2021" name="Genome Biol. Evol.">
        <title>Developing a high-quality reference genome for a parasitic bivalve with doubly uniparental inheritance (Bivalvia: Unionida).</title>
        <authorList>
            <person name="Smith C.H."/>
        </authorList>
    </citation>
    <scope>NUCLEOTIDE SEQUENCE</scope>
    <source>
        <strain evidence="14">CHS0354</strain>
        <tissue evidence="14">Mantle</tissue>
    </source>
</reference>
<evidence type="ECO:0000256" key="4">
    <source>
        <dbReference type="ARBA" id="ARBA00022676"/>
    </source>
</evidence>
<evidence type="ECO:0000256" key="3">
    <source>
        <dbReference type="ARBA" id="ARBA00008919"/>
    </source>
</evidence>
<accession>A0AAE0SK07</accession>
<dbReference type="GO" id="GO:0008417">
    <property type="term" value="F:fucosyltransferase activity"/>
    <property type="evidence" value="ECO:0007669"/>
    <property type="project" value="InterPro"/>
</dbReference>
<evidence type="ECO:0000256" key="6">
    <source>
        <dbReference type="ARBA" id="ARBA00022692"/>
    </source>
</evidence>
<dbReference type="EMBL" id="JAEAOA010001332">
    <property type="protein sequence ID" value="KAK3593360.1"/>
    <property type="molecule type" value="Genomic_DNA"/>
</dbReference>
<comment type="caution">
    <text evidence="14">The sequence shown here is derived from an EMBL/GenBank/DDBJ whole genome shotgun (WGS) entry which is preliminary data.</text>
</comment>
<dbReference type="FunFam" id="3.40.50.11660:FF:000002">
    <property type="entry name" value="Alpha-(1,3)-fucosyltransferase"/>
    <property type="match status" value="1"/>
</dbReference>
<reference evidence="14" key="3">
    <citation type="submission" date="2023-05" db="EMBL/GenBank/DDBJ databases">
        <authorList>
            <person name="Smith C.H."/>
        </authorList>
    </citation>
    <scope>NUCLEOTIDE SEQUENCE</scope>
    <source>
        <strain evidence="14">CHS0354</strain>
        <tissue evidence="14">Mantle</tissue>
    </source>
</reference>
<keyword evidence="4 12" id="KW-0328">Glycosyltransferase</keyword>
<evidence type="ECO:0000313" key="15">
    <source>
        <dbReference type="Proteomes" id="UP001195483"/>
    </source>
</evidence>
<dbReference type="EC" id="2.4.1.-" evidence="12"/>
<evidence type="ECO:0000256" key="1">
    <source>
        <dbReference type="ARBA" id="ARBA00004323"/>
    </source>
</evidence>
<proteinExistence type="inferred from homology"/>
<protein>
    <recommendedName>
        <fullName evidence="12">Fucosyltransferase</fullName>
        <ecNumber evidence="12">2.4.1.-</ecNumber>
    </recommendedName>
</protein>
<dbReference type="Gene3D" id="3.40.50.11660">
    <property type="entry name" value="Glycosyl transferase family 10, C-terminal domain"/>
    <property type="match status" value="1"/>
</dbReference>
<feature type="domain" description="Fucosyltransferase C-terminal" evidence="13">
    <location>
        <begin position="39"/>
        <end position="207"/>
    </location>
</feature>
<keyword evidence="11" id="KW-0325">Glycoprotein</keyword>
<keyword evidence="5 12" id="KW-0808">Transferase</keyword>
<dbReference type="Pfam" id="PF00852">
    <property type="entry name" value="Glyco_transf_10"/>
    <property type="match status" value="1"/>
</dbReference>
<evidence type="ECO:0000256" key="7">
    <source>
        <dbReference type="ARBA" id="ARBA00022968"/>
    </source>
</evidence>
<dbReference type="InterPro" id="IPR038577">
    <property type="entry name" value="GT10-like_C_sf"/>
</dbReference>
<dbReference type="SUPFAM" id="SSF53756">
    <property type="entry name" value="UDP-Glycosyltransferase/glycogen phosphorylase"/>
    <property type="match status" value="1"/>
</dbReference>
<keyword evidence="8" id="KW-1133">Transmembrane helix</keyword>
<evidence type="ECO:0000256" key="10">
    <source>
        <dbReference type="ARBA" id="ARBA00023136"/>
    </source>
</evidence>
<evidence type="ECO:0000259" key="13">
    <source>
        <dbReference type="Pfam" id="PF00852"/>
    </source>
</evidence>
<keyword evidence="10" id="KW-0472">Membrane</keyword>
<evidence type="ECO:0000313" key="14">
    <source>
        <dbReference type="EMBL" id="KAK3593360.1"/>
    </source>
</evidence>
<gene>
    <name evidence="14" type="ORF">CHS0354_021928</name>
</gene>
<sequence length="248" mass="29204">MSYRSDATIINPYGRYVKLDVLKSNNVRKGHDKQNIYSEKVKFIVGTLSDSIDPGEQYILIDEMSKYIDIEMLGKCYGNRVCGTVREDLNKDCDQKIKKYRFFLAFESKECKDYITEHYWRALDREQIPVVNWKRMDILSGYVPNSYINIYDFSSVKDFADYVTLVNRNETLYNSYFEWRKNFTIDLTGRRAWCDLCEKLHSMDKGYESQTVDFKKYIDSDICPAAMTKIVSAELKGKSHFLVRRVEG</sequence>
<keyword evidence="15" id="KW-1185">Reference proteome</keyword>
<evidence type="ECO:0000256" key="5">
    <source>
        <dbReference type="ARBA" id="ARBA00022679"/>
    </source>
</evidence>
<dbReference type="Proteomes" id="UP001195483">
    <property type="component" value="Unassembled WGS sequence"/>
</dbReference>
<dbReference type="GO" id="GO:0032580">
    <property type="term" value="C:Golgi cisterna membrane"/>
    <property type="evidence" value="ECO:0007669"/>
    <property type="project" value="UniProtKB-SubCell"/>
</dbReference>
<dbReference type="PANTHER" id="PTHR48438">
    <property type="entry name" value="ALPHA-(1,3)-FUCOSYLTRANSFERASE C-RELATED"/>
    <property type="match status" value="1"/>
</dbReference>
<comment type="pathway">
    <text evidence="2">Protein modification; protein glycosylation.</text>
</comment>
<keyword evidence="6 12" id="KW-0812">Transmembrane</keyword>
<keyword evidence="7" id="KW-0735">Signal-anchor</keyword>
<reference evidence="14" key="1">
    <citation type="journal article" date="2021" name="Genome Biol. Evol.">
        <title>A High-Quality Reference Genome for a Parasitic Bivalve with Doubly Uniparental Inheritance (Bivalvia: Unionida).</title>
        <authorList>
            <person name="Smith C.H."/>
        </authorList>
    </citation>
    <scope>NUCLEOTIDE SEQUENCE</scope>
    <source>
        <strain evidence="14">CHS0354</strain>
    </source>
</reference>
<organism evidence="14 15">
    <name type="scientific">Potamilus streckersoni</name>
    <dbReference type="NCBI Taxonomy" id="2493646"/>
    <lineage>
        <taxon>Eukaryota</taxon>
        <taxon>Metazoa</taxon>
        <taxon>Spiralia</taxon>
        <taxon>Lophotrochozoa</taxon>
        <taxon>Mollusca</taxon>
        <taxon>Bivalvia</taxon>
        <taxon>Autobranchia</taxon>
        <taxon>Heteroconchia</taxon>
        <taxon>Palaeoheterodonta</taxon>
        <taxon>Unionida</taxon>
        <taxon>Unionoidea</taxon>
        <taxon>Unionidae</taxon>
        <taxon>Ambleminae</taxon>
        <taxon>Lampsilini</taxon>
        <taxon>Potamilus</taxon>
    </lineage>
</organism>
<comment type="subcellular location">
    <subcellularLocation>
        <location evidence="1">Golgi apparatus membrane</location>
        <topology evidence="1">Single-pass type II membrane protein</topology>
    </subcellularLocation>
    <subcellularLocation>
        <location evidence="12">Golgi apparatus</location>
        <location evidence="12">Golgi stack membrane</location>
        <topology evidence="12">Single-pass type II membrane protein</topology>
    </subcellularLocation>
</comment>
<dbReference type="InterPro" id="IPR001503">
    <property type="entry name" value="Glyco_trans_10"/>
</dbReference>
<comment type="similarity">
    <text evidence="3 12">Belongs to the glycosyltransferase 10 family.</text>
</comment>